<feature type="compositionally biased region" description="Polar residues" evidence="1">
    <location>
        <begin position="163"/>
        <end position="179"/>
    </location>
</feature>
<feature type="compositionally biased region" description="Acidic residues" evidence="1">
    <location>
        <begin position="404"/>
        <end position="419"/>
    </location>
</feature>
<feature type="compositionally biased region" description="Acidic residues" evidence="1">
    <location>
        <begin position="720"/>
        <end position="729"/>
    </location>
</feature>
<dbReference type="SMART" id="SM01054">
    <property type="entry name" value="CaM_binding"/>
    <property type="match status" value="1"/>
</dbReference>
<feature type="region of interest" description="Disordered" evidence="1">
    <location>
        <begin position="296"/>
        <end position="319"/>
    </location>
</feature>
<feature type="compositionally biased region" description="Basic and acidic residues" evidence="1">
    <location>
        <begin position="519"/>
        <end position="531"/>
    </location>
</feature>
<accession>A0A7N0RAM6</accession>
<organism evidence="3 4">
    <name type="scientific">Kalanchoe fedtschenkoi</name>
    <name type="common">Lavender scallops</name>
    <name type="synonym">South American air plant</name>
    <dbReference type="NCBI Taxonomy" id="63787"/>
    <lineage>
        <taxon>Eukaryota</taxon>
        <taxon>Viridiplantae</taxon>
        <taxon>Streptophyta</taxon>
        <taxon>Embryophyta</taxon>
        <taxon>Tracheophyta</taxon>
        <taxon>Spermatophyta</taxon>
        <taxon>Magnoliopsida</taxon>
        <taxon>eudicotyledons</taxon>
        <taxon>Gunneridae</taxon>
        <taxon>Pentapetalae</taxon>
        <taxon>Saxifragales</taxon>
        <taxon>Crassulaceae</taxon>
        <taxon>Kalanchoe</taxon>
    </lineage>
</organism>
<feature type="region of interest" description="Disordered" evidence="1">
    <location>
        <begin position="142"/>
        <end position="209"/>
    </location>
</feature>
<feature type="compositionally biased region" description="Basic and acidic residues" evidence="1">
    <location>
        <begin position="85"/>
        <end position="100"/>
    </location>
</feature>
<feature type="compositionally biased region" description="Basic and acidic residues" evidence="1">
    <location>
        <begin position="647"/>
        <end position="659"/>
    </location>
</feature>
<dbReference type="EnsemblPlants" id="Kaladp0006s0092.1.v1.1">
    <property type="protein sequence ID" value="Kaladp0006s0092.1.v1.1.CDS.1"/>
    <property type="gene ID" value="Kaladp0006s0092.v1.1"/>
</dbReference>
<dbReference type="OMA" id="HEEMSMG"/>
<evidence type="ECO:0000259" key="2">
    <source>
        <dbReference type="SMART" id="SM01054"/>
    </source>
</evidence>
<feature type="region of interest" description="Disordered" evidence="1">
    <location>
        <begin position="1"/>
        <end position="110"/>
    </location>
</feature>
<feature type="region of interest" description="Disordered" evidence="1">
    <location>
        <begin position="388"/>
        <end position="419"/>
    </location>
</feature>
<name>A0A7N0RAM6_KALFE</name>
<reference evidence="3" key="1">
    <citation type="submission" date="2021-01" db="UniProtKB">
        <authorList>
            <consortium name="EnsemblPlants"/>
        </authorList>
    </citation>
    <scope>IDENTIFICATION</scope>
</reference>
<dbReference type="PANTHER" id="PTHR33923:SF2">
    <property type="entry name" value="CALMODULIN-BINDING PROTEIN-RELATED"/>
    <property type="match status" value="1"/>
</dbReference>
<feature type="compositionally biased region" description="Polar residues" evidence="1">
    <location>
        <begin position="142"/>
        <end position="155"/>
    </location>
</feature>
<dbReference type="Gramene" id="Kaladp0006s0092.1.v1.1">
    <property type="protein sequence ID" value="Kaladp0006s0092.1.v1.1.CDS.1"/>
    <property type="gene ID" value="Kaladp0006s0092.v1.1"/>
</dbReference>
<feature type="compositionally biased region" description="Basic and acidic residues" evidence="1">
    <location>
        <begin position="1"/>
        <end position="16"/>
    </location>
</feature>
<feature type="region of interest" description="Disordered" evidence="1">
    <location>
        <begin position="647"/>
        <end position="673"/>
    </location>
</feature>
<dbReference type="AlphaFoldDB" id="A0A7N0RAM6"/>
<proteinExistence type="predicted"/>
<dbReference type="InterPro" id="IPR044681">
    <property type="entry name" value="PICBP-like"/>
</dbReference>
<feature type="compositionally biased region" description="Basic and acidic residues" evidence="1">
    <location>
        <begin position="704"/>
        <end position="715"/>
    </location>
</feature>
<sequence>MVHRNKVGDSQDDQRSHAGKRLFDLSSQKLVEGRNRGSDSNKTMKRSASTKLSDVADIISLPSRKNTAQPARKKPFSSTASQFPEGRKKGSESNKSEKKPTSIKLSDVDDLISLPRAENNIAQPGKPPASTVVEVAVISKATGGSPNYMKPTSCSDARKDAKQQVSIHPDVNSNTTCEKNQARRIQKSSKPDQAAPGRSSGLRLGRTLTKTPSFKQAGSLKNGIAKAALCSDIHVQRATCSSLLKDSKFPSHVMLQPGATESHGTSLIKVCTYKYCSLNGHHHTLVPPLRSFASARRRSLKNQQRSMKPDDGAKQDTYLEENTTKGVKCLAGSGEKGVEFSVGIHCNELSSEPTGDGADDHEDDNRLIGIQKTLIDLEYDDLLTESNAVDAENKTEQNPSDGWLVDDDYGNTLESENDESPLLTKISGVKGSSDVESDEDLKSIWEAYEFIDGHLDEQVNLKIGNEAEFSCKSESSFDGSIIVSVLKKGSEDELEGGWQEENENFEEQLFQDYTEVEEMTKKEETGEDNKSSESQNYDHLTCPGDMSEELVAAQQTSDYIDDSVVLTSVVDVVDAMIAASKENIAAYEAENQNAEDFYSYANSRTEPADQDSNELNKEDDDQDESKDDWLVSEFPLNFCDLDQKDAESEITSDGERVEQDSISPDCIDRNEDEENVTEKVTRVHQSNAIHELVSPESADYMAEGTEHSDNCEGKWCEGATDGDGDDEDNYQTGATHTNSTIPEAGNASFKPKSNTNQEFLETCSCLIRTNKCKEAEEAGADDTKGFNPAEPNHLPLEPEAEVERVDLRHQIIDGRKNSEEWMVDYALQKTVTKLAPVKRKKVPLLVEAFETVA</sequence>
<feature type="region of interest" description="Disordered" evidence="1">
    <location>
        <begin position="603"/>
        <end position="626"/>
    </location>
</feature>
<feature type="region of interest" description="Disordered" evidence="1">
    <location>
        <begin position="703"/>
        <end position="753"/>
    </location>
</feature>
<dbReference type="Pfam" id="PF07839">
    <property type="entry name" value="CaM_binding"/>
    <property type="match status" value="1"/>
</dbReference>
<protein>
    <recommendedName>
        <fullName evidence="2">Calmodulin-binding domain-containing protein</fullName>
    </recommendedName>
</protein>
<feature type="compositionally biased region" description="Polar residues" evidence="1">
    <location>
        <begin position="40"/>
        <end position="52"/>
    </location>
</feature>
<evidence type="ECO:0000313" key="3">
    <source>
        <dbReference type="EnsemblPlants" id="Kaladp0006s0092.1.v1.1.CDS.1"/>
    </source>
</evidence>
<dbReference type="Proteomes" id="UP000594263">
    <property type="component" value="Unplaced"/>
</dbReference>
<feature type="domain" description="Calmodulin-binding" evidence="2">
    <location>
        <begin position="735"/>
        <end position="853"/>
    </location>
</feature>
<evidence type="ECO:0000313" key="4">
    <source>
        <dbReference type="Proteomes" id="UP000594263"/>
    </source>
</evidence>
<dbReference type="PANTHER" id="PTHR33923">
    <property type="entry name" value="CALMODULIN-BINDING PROTEIN-RELATED"/>
    <property type="match status" value="1"/>
</dbReference>
<feature type="compositionally biased region" description="Acidic residues" evidence="1">
    <location>
        <begin position="608"/>
        <end position="626"/>
    </location>
</feature>
<evidence type="ECO:0000256" key="1">
    <source>
        <dbReference type="SAM" id="MobiDB-lite"/>
    </source>
</evidence>
<feature type="compositionally biased region" description="Polar residues" evidence="1">
    <location>
        <begin position="730"/>
        <end position="741"/>
    </location>
</feature>
<keyword evidence="4" id="KW-1185">Reference proteome</keyword>
<dbReference type="InterPro" id="IPR012417">
    <property type="entry name" value="CaM-bd_dom_pln"/>
</dbReference>
<dbReference type="GO" id="GO:0005516">
    <property type="term" value="F:calmodulin binding"/>
    <property type="evidence" value="ECO:0007669"/>
    <property type="project" value="InterPro"/>
</dbReference>
<feature type="region of interest" description="Disordered" evidence="1">
    <location>
        <begin position="519"/>
        <end position="538"/>
    </location>
</feature>